<evidence type="ECO:0000256" key="3">
    <source>
        <dbReference type="ARBA" id="ARBA00022527"/>
    </source>
</evidence>
<protein>
    <submittedName>
        <fullName evidence="11">Sorting and assembly machinery component 50-like protein</fullName>
    </submittedName>
</protein>
<dbReference type="Pfam" id="PF01103">
    <property type="entry name" value="Omp85"/>
    <property type="match status" value="1"/>
</dbReference>
<dbReference type="Proteomes" id="UP000288716">
    <property type="component" value="Unassembled WGS sequence"/>
</dbReference>
<name>A0A443SNL1_9ACAR</name>
<dbReference type="GO" id="GO:0005856">
    <property type="term" value="C:cytoskeleton"/>
    <property type="evidence" value="ECO:0007669"/>
    <property type="project" value="TreeGrafter"/>
</dbReference>
<accession>A0A443SNL1</accession>
<evidence type="ECO:0000256" key="7">
    <source>
        <dbReference type="ARBA" id="ARBA00022840"/>
    </source>
</evidence>
<dbReference type="InterPro" id="IPR050494">
    <property type="entry name" value="Ser_Thr_dual-spec_kinase"/>
</dbReference>
<feature type="non-terminal residue" evidence="11">
    <location>
        <position position="1"/>
    </location>
</feature>
<keyword evidence="5" id="KW-0547">Nucleotide-binding</keyword>
<dbReference type="GO" id="GO:0019867">
    <property type="term" value="C:outer membrane"/>
    <property type="evidence" value="ECO:0007669"/>
    <property type="project" value="InterPro"/>
</dbReference>
<dbReference type="SMART" id="SM00220">
    <property type="entry name" value="S_TKc"/>
    <property type="match status" value="1"/>
</dbReference>
<comment type="subcellular location">
    <subcellularLocation>
        <location evidence="1">Membrane</location>
    </subcellularLocation>
</comment>
<dbReference type="STRING" id="299467.A0A443SNL1"/>
<dbReference type="Gene3D" id="2.40.160.50">
    <property type="entry name" value="membrane protein fhac: a member of the omp85/tpsb transporter family"/>
    <property type="match status" value="1"/>
</dbReference>
<evidence type="ECO:0000256" key="9">
    <source>
        <dbReference type="SAM" id="MobiDB-lite"/>
    </source>
</evidence>
<feature type="region of interest" description="Disordered" evidence="9">
    <location>
        <begin position="820"/>
        <end position="848"/>
    </location>
</feature>
<dbReference type="GO" id="GO:0005634">
    <property type="term" value="C:nucleus"/>
    <property type="evidence" value="ECO:0007669"/>
    <property type="project" value="TreeGrafter"/>
</dbReference>
<keyword evidence="3" id="KW-0723">Serine/threonine-protein kinase</keyword>
<dbReference type="GO" id="GO:0004674">
    <property type="term" value="F:protein serine/threonine kinase activity"/>
    <property type="evidence" value="ECO:0007669"/>
    <property type="project" value="UniProtKB-KW"/>
</dbReference>
<dbReference type="GO" id="GO:0005524">
    <property type="term" value="F:ATP binding"/>
    <property type="evidence" value="ECO:0007669"/>
    <property type="project" value="UniProtKB-KW"/>
</dbReference>
<dbReference type="GO" id="GO:0005737">
    <property type="term" value="C:cytoplasm"/>
    <property type="evidence" value="ECO:0007669"/>
    <property type="project" value="TreeGrafter"/>
</dbReference>
<comment type="caution">
    <text evidence="11">The sequence shown here is derived from an EMBL/GenBank/DDBJ whole genome shotgun (WGS) entry which is preliminary data.</text>
</comment>
<evidence type="ECO:0000256" key="4">
    <source>
        <dbReference type="ARBA" id="ARBA00022679"/>
    </source>
</evidence>
<feature type="compositionally biased region" description="Polar residues" evidence="9">
    <location>
        <begin position="655"/>
        <end position="665"/>
    </location>
</feature>
<dbReference type="Gene3D" id="1.10.510.10">
    <property type="entry name" value="Transferase(Phosphotransferase) domain 1"/>
    <property type="match status" value="2"/>
</dbReference>
<keyword evidence="12" id="KW-1185">Reference proteome</keyword>
<dbReference type="PANTHER" id="PTHR24058:SF22">
    <property type="entry name" value="DUAL SPECIFICITY TYROSINE-PHOSPHORYLATION-REGULATED KINASE 4"/>
    <property type="match status" value="1"/>
</dbReference>
<reference evidence="11 12" key="1">
    <citation type="journal article" date="2018" name="Gigascience">
        <title>Genomes of trombidid mites reveal novel predicted allergens and laterally-transferred genes associated with secondary metabolism.</title>
        <authorList>
            <person name="Dong X."/>
            <person name="Chaisiri K."/>
            <person name="Xia D."/>
            <person name="Armstrong S.D."/>
            <person name="Fang Y."/>
            <person name="Donnelly M.J."/>
            <person name="Kadowaki T."/>
            <person name="McGarry J.W."/>
            <person name="Darby A.C."/>
            <person name="Makepeace B.L."/>
        </authorList>
    </citation>
    <scope>NUCLEOTIDE SEQUENCE [LARGE SCALE GENOMIC DNA]</scope>
    <source>
        <strain evidence="11">UoL-UT</strain>
    </source>
</reference>
<evidence type="ECO:0000256" key="8">
    <source>
        <dbReference type="ARBA" id="ARBA00023136"/>
    </source>
</evidence>
<dbReference type="AlphaFoldDB" id="A0A443SNL1"/>
<dbReference type="PANTHER" id="PTHR24058">
    <property type="entry name" value="DUAL SPECIFICITY PROTEIN KINASE"/>
    <property type="match status" value="1"/>
</dbReference>
<evidence type="ECO:0000256" key="2">
    <source>
        <dbReference type="ARBA" id="ARBA00008867"/>
    </source>
</evidence>
<proteinExistence type="inferred from homology"/>
<dbReference type="InterPro" id="IPR000719">
    <property type="entry name" value="Prot_kinase_dom"/>
</dbReference>
<feature type="compositionally biased region" description="Low complexity" evidence="9">
    <location>
        <begin position="820"/>
        <end position="831"/>
    </location>
</feature>
<keyword evidence="7" id="KW-0067">ATP-binding</keyword>
<comment type="similarity">
    <text evidence="2">Belongs to the protein kinase superfamily. CMGC Ser/Thr protein kinase family. MNB/DYRK subfamily.</text>
</comment>
<dbReference type="Pfam" id="PF00069">
    <property type="entry name" value="Pkinase"/>
    <property type="match status" value="1"/>
</dbReference>
<feature type="domain" description="Protein kinase" evidence="10">
    <location>
        <begin position="1"/>
        <end position="282"/>
    </location>
</feature>
<sequence length="848" mass="95702">LIGFIIISLEFCCYKLLSDYLFHQQALVEVKILEHLTKKDNESQCNVIHMLDYFYFRNHLCITFELLGINLYELIKMNNYQGFSINLIRKFACSMIQCLRLLYRENIIHCDLKPENILLRHKGGSSIKVIDFGSSCFAHQRVYTYIQSRFYRAPEVVLGLPYGTAIDIWSLGCILAELYTGYPLFPGENEADQLSCIMEVIGTPPSMVLESATRRRLFFVNRDGNAPTDNTLSTKPAYVARVHVDGVSRTKDDLIVNMVKQLFTVNTFEDMVLKTIEIQKRFESLQCFKKISMHIDTSKKKDDVNGYEITFNVVENRRIFGGVNTLVGNNNEACVALQASLPNINGRGESFQVMYQYGNQKTSGINAEFVKPLYPWTLYDPRISTSIFQHGCDVPWSSYREIGRGLGLDLRWRYSDDISHTLRWEGIWRDISSLSQKTSFAVREESGHSLKSSIKHILTIDKRIGSLIPESGPLIQLRQEYAGVGGNVSFHKHELELQYNLPLMILSDIILQTSLRTGFMKNLHNSSITDRFFIGGPLSLRGFQMFGVGPHADNDALGANSYWLCNLHMYANLPFNLGRSSIGKYCKTHLFMNSGNIANVNLSGDYYKNLSSLFNKNIRFSVGAGIVVHLTQGVRLEFHYSVPLNQQKGDKSDNSKGNPRNMTNSKGKKRKPGTKPLGQAIGCNDNEFVDFLSRCLEWNPLHRITPDEALKHSWMAVISKAETRQIEMQSSIDKSDNRKSAVKPCQQVTVKEFDSVTFTSVSEPPVMSSTSVYKVYKVSKSSASKSSRRKEGVTLSSMLTKASSEESLLYTIVTTKSALSSNRSNGSSMTRSSDEPLADSGTFLPPIL</sequence>
<dbReference type="InterPro" id="IPR011009">
    <property type="entry name" value="Kinase-like_dom_sf"/>
</dbReference>
<evidence type="ECO:0000313" key="11">
    <source>
        <dbReference type="EMBL" id="RWS29120.1"/>
    </source>
</evidence>
<feature type="non-terminal residue" evidence="11">
    <location>
        <position position="848"/>
    </location>
</feature>
<evidence type="ECO:0000259" key="10">
    <source>
        <dbReference type="PROSITE" id="PS50011"/>
    </source>
</evidence>
<feature type="region of interest" description="Disordered" evidence="9">
    <location>
        <begin position="645"/>
        <end position="679"/>
    </location>
</feature>
<dbReference type="SUPFAM" id="SSF56112">
    <property type="entry name" value="Protein kinase-like (PK-like)"/>
    <property type="match status" value="2"/>
</dbReference>
<dbReference type="OrthoDB" id="1724197at2759"/>
<evidence type="ECO:0000256" key="1">
    <source>
        <dbReference type="ARBA" id="ARBA00004370"/>
    </source>
</evidence>
<dbReference type="InterPro" id="IPR008271">
    <property type="entry name" value="Ser/Thr_kinase_AS"/>
</dbReference>
<dbReference type="PROSITE" id="PS00108">
    <property type="entry name" value="PROTEIN_KINASE_ST"/>
    <property type="match status" value="1"/>
</dbReference>
<organism evidence="11 12">
    <name type="scientific">Leptotrombidium deliense</name>
    <dbReference type="NCBI Taxonomy" id="299467"/>
    <lineage>
        <taxon>Eukaryota</taxon>
        <taxon>Metazoa</taxon>
        <taxon>Ecdysozoa</taxon>
        <taxon>Arthropoda</taxon>
        <taxon>Chelicerata</taxon>
        <taxon>Arachnida</taxon>
        <taxon>Acari</taxon>
        <taxon>Acariformes</taxon>
        <taxon>Trombidiformes</taxon>
        <taxon>Prostigmata</taxon>
        <taxon>Anystina</taxon>
        <taxon>Parasitengona</taxon>
        <taxon>Trombiculoidea</taxon>
        <taxon>Trombiculidae</taxon>
        <taxon>Leptotrombidium</taxon>
    </lineage>
</organism>
<keyword evidence="8" id="KW-0472">Membrane</keyword>
<evidence type="ECO:0000256" key="5">
    <source>
        <dbReference type="ARBA" id="ARBA00022741"/>
    </source>
</evidence>
<keyword evidence="6" id="KW-0418">Kinase</keyword>
<evidence type="ECO:0000256" key="6">
    <source>
        <dbReference type="ARBA" id="ARBA00022777"/>
    </source>
</evidence>
<dbReference type="InterPro" id="IPR000184">
    <property type="entry name" value="Bac_surfAg_D15"/>
</dbReference>
<dbReference type="EMBL" id="NCKV01001064">
    <property type="protein sequence ID" value="RWS29120.1"/>
    <property type="molecule type" value="Genomic_DNA"/>
</dbReference>
<gene>
    <name evidence="11" type="ORF">B4U80_01916</name>
</gene>
<evidence type="ECO:0000313" key="12">
    <source>
        <dbReference type="Proteomes" id="UP000288716"/>
    </source>
</evidence>
<keyword evidence="4" id="KW-0808">Transferase</keyword>
<dbReference type="VEuPathDB" id="VectorBase:LDEU002921"/>
<dbReference type="PROSITE" id="PS50011">
    <property type="entry name" value="PROTEIN_KINASE_DOM"/>
    <property type="match status" value="1"/>
</dbReference>